<name>A0A6G1JG11_9PLEO</name>
<evidence type="ECO:0000313" key="6">
    <source>
        <dbReference type="EMBL" id="KAF2689406.1"/>
    </source>
</evidence>
<dbReference type="Pfam" id="PF04032">
    <property type="entry name" value="Rpr2"/>
    <property type="match status" value="1"/>
</dbReference>
<feature type="compositionally biased region" description="Basic and acidic residues" evidence="5">
    <location>
        <begin position="149"/>
        <end position="166"/>
    </location>
</feature>
<sequence length="193" mass="20748">MAKDKPPKVKGIPNKHLHSRTTFLYQAATYLTLQTGPTPDPEASDSAKGQASDTNEAQHHGRSGIALELGSHLHTVSRKGQIRLSPELKRSICKSCDAILIAGRTATQSIVNDSKGGKKPWADVLVISCTFCGGTKRFPVGAMRQKRKTERDSGKTKISTSKDADISNRSTSPMLQTTTDQSPADSKTPSSFA</sequence>
<dbReference type="EMBL" id="MU005572">
    <property type="protein sequence ID" value="KAF2689406.1"/>
    <property type="molecule type" value="Genomic_DNA"/>
</dbReference>
<dbReference type="AlphaFoldDB" id="A0A6G1JG11"/>
<keyword evidence="1" id="KW-0819">tRNA processing</keyword>
<protein>
    <submittedName>
        <fullName evidence="6">Rpr2-domain-containing protein</fullName>
    </submittedName>
</protein>
<dbReference type="PANTHER" id="PTHR14742">
    <property type="entry name" value="RIBONUCLEASE P SUBUNIT P21"/>
    <property type="match status" value="1"/>
</dbReference>
<feature type="compositionally biased region" description="Polar residues" evidence="5">
    <location>
        <begin position="167"/>
        <end position="193"/>
    </location>
</feature>
<keyword evidence="3" id="KW-0862">Zinc</keyword>
<dbReference type="Gene3D" id="6.20.50.20">
    <property type="match status" value="1"/>
</dbReference>
<proteinExistence type="inferred from homology"/>
<comment type="similarity">
    <text evidence="4">Belongs to the eukaryotic/archaeal RNase P protein component 4 family.</text>
</comment>
<dbReference type="GO" id="GO:0008033">
    <property type="term" value="P:tRNA processing"/>
    <property type="evidence" value="ECO:0007669"/>
    <property type="project" value="UniProtKB-KW"/>
</dbReference>
<feature type="region of interest" description="Disordered" evidence="5">
    <location>
        <begin position="142"/>
        <end position="193"/>
    </location>
</feature>
<reference evidence="6" key="1">
    <citation type="journal article" date="2020" name="Stud. Mycol.">
        <title>101 Dothideomycetes genomes: a test case for predicting lifestyles and emergence of pathogens.</title>
        <authorList>
            <person name="Haridas S."/>
            <person name="Albert R."/>
            <person name="Binder M."/>
            <person name="Bloem J."/>
            <person name="Labutti K."/>
            <person name="Salamov A."/>
            <person name="Andreopoulos B."/>
            <person name="Baker S."/>
            <person name="Barry K."/>
            <person name="Bills G."/>
            <person name="Bluhm B."/>
            <person name="Cannon C."/>
            <person name="Castanera R."/>
            <person name="Culley D."/>
            <person name="Daum C."/>
            <person name="Ezra D."/>
            <person name="Gonzalez J."/>
            <person name="Henrissat B."/>
            <person name="Kuo A."/>
            <person name="Liang C."/>
            <person name="Lipzen A."/>
            <person name="Lutzoni F."/>
            <person name="Magnuson J."/>
            <person name="Mondo S."/>
            <person name="Nolan M."/>
            <person name="Ohm R."/>
            <person name="Pangilinan J."/>
            <person name="Park H.-J."/>
            <person name="Ramirez L."/>
            <person name="Alfaro M."/>
            <person name="Sun H."/>
            <person name="Tritt A."/>
            <person name="Yoshinaga Y."/>
            <person name="Zwiers L.-H."/>
            <person name="Turgeon B."/>
            <person name="Goodwin S."/>
            <person name="Spatafora J."/>
            <person name="Crous P."/>
            <person name="Grigoriev I."/>
        </authorList>
    </citation>
    <scope>NUCLEOTIDE SEQUENCE</scope>
    <source>
        <strain evidence="6">CBS 122367</strain>
    </source>
</reference>
<organism evidence="6 7">
    <name type="scientific">Lentithecium fluviatile CBS 122367</name>
    <dbReference type="NCBI Taxonomy" id="1168545"/>
    <lineage>
        <taxon>Eukaryota</taxon>
        <taxon>Fungi</taxon>
        <taxon>Dikarya</taxon>
        <taxon>Ascomycota</taxon>
        <taxon>Pezizomycotina</taxon>
        <taxon>Dothideomycetes</taxon>
        <taxon>Pleosporomycetidae</taxon>
        <taxon>Pleosporales</taxon>
        <taxon>Massarineae</taxon>
        <taxon>Lentitheciaceae</taxon>
        <taxon>Lentithecium</taxon>
    </lineage>
</organism>
<accession>A0A6G1JG11</accession>
<dbReference type="PANTHER" id="PTHR14742:SF0">
    <property type="entry name" value="RIBONUCLEASE P PROTEIN SUBUNIT P21"/>
    <property type="match status" value="1"/>
</dbReference>
<evidence type="ECO:0000256" key="3">
    <source>
        <dbReference type="ARBA" id="ARBA00022833"/>
    </source>
</evidence>
<evidence type="ECO:0000256" key="2">
    <source>
        <dbReference type="ARBA" id="ARBA00022723"/>
    </source>
</evidence>
<keyword evidence="7" id="KW-1185">Reference proteome</keyword>
<dbReference type="GO" id="GO:0005655">
    <property type="term" value="C:nucleolar ribonuclease P complex"/>
    <property type="evidence" value="ECO:0007669"/>
    <property type="project" value="TreeGrafter"/>
</dbReference>
<evidence type="ECO:0000256" key="1">
    <source>
        <dbReference type="ARBA" id="ARBA00022694"/>
    </source>
</evidence>
<keyword evidence="2" id="KW-0479">Metal-binding</keyword>
<dbReference type="Proteomes" id="UP000799291">
    <property type="component" value="Unassembled WGS sequence"/>
</dbReference>
<dbReference type="InterPro" id="IPR007175">
    <property type="entry name" value="Rpr2/Snm1/Rpp21"/>
</dbReference>
<evidence type="ECO:0000256" key="4">
    <source>
        <dbReference type="ARBA" id="ARBA00038402"/>
    </source>
</evidence>
<feature type="region of interest" description="Disordered" evidence="5">
    <location>
        <begin position="33"/>
        <end position="61"/>
    </location>
</feature>
<evidence type="ECO:0000313" key="7">
    <source>
        <dbReference type="Proteomes" id="UP000799291"/>
    </source>
</evidence>
<evidence type="ECO:0000256" key="5">
    <source>
        <dbReference type="SAM" id="MobiDB-lite"/>
    </source>
</evidence>
<gene>
    <name evidence="6" type="ORF">K458DRAFT_384053</name>
</gene>
<dbReference type="GO" id="GO:0046872">
    <property type="term" value="F:metal ion binding"/>
    <property type="evidence" value="ECO:0007669"/>
    <property type="project" value="UniProtKB-KW"/>
</dbReference>
<dbReference type="OrthoDB" id="128536at2759"/>